<comment type="similarity">
    <text evidence="3">Belongs to the peptidase M13 family.</text>
</comment>
<dbReference type="SUPFAM" id="SSF55486">
    <property type="entry name" value="Metalloproteases ('zincins'), catalytic domain"/>
    <property type="match status" value="1"/>
</dbReference>
<dbReference type="PANTHER" id="PTHR11733:SF133">
    <property type="entry name" value="PHOSPHATE-REGULATING NEUTRAL ENDOPEPTIDASE PHEX"/>
    <property type="match status" value="1"/>
</dbReference>
<dbReference type="Gene3D" id="3.40.390.10">
    <property type="entry name" value="Collagenase (Catalytic Domain)"/>
    <property type="match status" value="1"/>
</dbReference>
<evidence type="ECO:0000256" key="1">
    <source>
        <dbReference type="ARBA" id="ARBA00001947"/>
    </source>
</evidence>
<accession>A0AAW1TJ97</accession>
<proteinExistence type="inferred from homology"/>
<dbReference type="GO" id="GO:0016485">
    <property type="term" value="P:protein processing"/>
    <property type="evidence" value="ECO:0007669"/>
    <property type="project" value="TreeGrafter"/>
</dbReference>
<evidence type="ECO:0000256" key="5">
    <source>
        <dbReference type="ARBA" id="ARBA00022723"/>
    </source>
</evidence>
<dbReference type="GO" id="GO:0005886">
    <property type="term" value="C:plasma membrane"/>
    <property type="evidence" value="ECO:0007669"/>
    <property type="project" value="UniProtKB-SubCell"/>
</dbReference>
<name>A0AAW1TJ97_9CUCU</name>
<keyword evidence="8" id="KW-0482">Metalloprotease</keyword>
<dbReference type="EMBL" id="JARQZJ010000002">
    <property type="protein sequence ID" value="KAK9870259.1"/>
    <property type="molecule type" value="Genomic_DNA"/>
</dbReference>
<keyword evidence="6" id="KW-0378">Hydrolase</keyword>
<comment type="caution">
    <text evidence="11">The sequence shown here is derived from an EMBL/GenBank/DDBJ whole genome shotgun (WGS) entry which is preliminary data.</text>
</comment>
<dbReference type="CDD" id="cd08662">
    <property type="entry name" value="M13"/>
    <property type="match status" value="1"/>
</dbReference>
<dbReference type="Pfam" id="PF05649">
    <property type="entry name" value="Peptidase_M13_N"/>
    <property type="match status" value="1"/>
</dbReference>
<gene>
    <name evidence="11" type="ORF">WA026_006347</name>
</gene>
<keyword evidence="4" id="KW-0645">Protease</keyword>
<dbReference type="PANTHER" id="PTHR11733">
    <property type="entry name" value="ZINC METALLOPROTEASE FAMILY M13 NEPRILYSIN-RELATED"/>
    <property type="match status" value="1"/>
</dbReference>
<evidence type="ECO:0000256" key="7">
    <source>
        <dbReference type="ARBA" id="ARBA00022833"/>
    </source>
</evidence>
<organism evidence="11 12">
    <name type="scientific">Henosepilachna vigintioctopunctata</name>
    <dbReference type="NCBI Taxonomy" id="420089"/>
    <lineage>
        <taxon>Eukaryota</taxon>
        <taxon>Metazoa</taxon>
        <taxon>Ecdysozoa</taxon>
        <taxon>Arthropoda</taxon>
        <taxon>Hexapoda</taxon>
        <taxon>Insecta</taxon>
        <taxon>Pterygota</taxon>
        <taxon>Neoptera</taxon>
        <taxon>Endopterygota</taxon>
        <taxon>Coleoptera</taxon>
        <taxon>Polyphaga</taxon>
        <taxon>Cucujiformia</taxon>
        <taxon>Coccinelloidea</taxon>
        <taxon>Coccinellidae</taxon>
        <taxon>Epilachninae</taxon>
        <taxon>Epilachnini</taxon>
        <taxon>Henosepilachna</taxon>
    </lineage>
</organism>
<dbReference type="InterPro" id="IPR000718">
    <property type="entry name" value="Peptidase_M13"/>
</dbReference>
<evidence type="ECO:0000259" key="10">
    <source>
        <dbReference type="Pfam" id="PF05649"/>
    </source>
</evidence>
<sequence>MLRLSLNTSVNPCENFFQFTCGDWKKEHPLYPDSQANSKFSKINDRVFHAVSKFLSTENSINDIDPVKQIRIYYKSCLDKDSRERMGFSVIFEYLEVVGLSKVPTILSTGQETELKFDWVQVESKIKKIFNMDVFIGFTVTTNLVNTLENVIYIGRPIGRCRLWRPVKRNKDDKQWKIIIKYIIREFIQNATNDAHPVEDQQEQAASIIDEMTEKVERFVIPKNYSEDNGDYLLRYSFQQLQNEIDTYTRENCNRTFPQFLKTLVENIFEGTRNNATDLVQEPLYIQMKQKPYLLFILTYLLELPDIYIELYMWWSVVVCLVTNSSTKVEKFISEQYGVPYPNRNRNRKSTAEICEIEVLRHFGLILAYGIANESFSTGSGSKIKLMVEELREAFTESVDQINWMDKKAKTAILGKSGNMYTFIGFPKWLFVKGKLEEYYKGLNMNLTSYLHNAMEIVRRFSIIVFDEPITRNRTERLRNIPENPLIVNAFNAFTVNSIIIPLAIVTFPLYDLGLEVLNYGSMGSILGHELIHGFDSIGWQYDKYGSYRQWLPLNLIKIFEKKSICFKKQYENATVVGIKGRVSGDLTLSENIADNGGLRHALFAYRKFRSRFGREAKLPGFENFTDEQMFFISFGSVWCQNILPELLERLLKSDSHSPNSIRVNMVVSNSEDFAEAFKCPKGSKMNPIKKCKIW</sequence>
<dbReference type="GO" id="GO:0046872">
    <property type="term" value="F:metal ion binding"/>
    <property type="evidence" value="ECO:0007669"/>
    <property type="project" value="UniProtKB-KW"/>
</dbReference>
<comment type="cofactor">
    <cofactor evidence="1">
        <name>Zn(2+)</name>
        <dbReference type="ChEBI" id="CHEBI:29105"/>
    </cofactor>
</comment>
<dbReference type="Gene3D" id="1.10.1380.10">
    <property type="entry name" value="Neutral endopeptidase , domain2"/>
    <property type="match status" value="1"/>
</dbReference>
<dbReference type="Pfam" id="PF01431">
    <property type="entry name" value="Peptidase_M13"/>
    <property type="match status" value="1"/>
</dbReference>
<reference evidence="11 12" key="1">
    <citation type="submission" date="2023-03" db="EMBL/GenBank/DDBJ databases">
        <title>Genome insight into feeding habits of ladybird beetles.</title>
        <authorList>
            <person name="Li H.-S."/>
            <person name="Huang Y.-H."/>
            <person name="Pang H."/>
        </authorList>
    </citation>
    <scope>NUCLEOTIDE SEQUENCE [LARGE SCALE GENOMIC DNA]</scope>
    <source>
        <strain evidence="11">SYSU_2023b</strain>
        <tissue evidence="11">Whole body</tissue>
    </source>
</reference>
<dbReference type="InterPro" id="IPR018497">
    <property type="entry name" value="Peptidase_M13_C"/>
</dbReference>
<evidence type="ECO:0000256" key="6">
    <source>
        <dbReference type="ARBA" id="ARBA00022801"/>
    </source>
</evidence>
<dbReference type="InterPro" id="IPR024079">
    <property type="entry name" value="MetalloPept_cat_dom_sf"/>
</dbReference>
<dbReference type="InterPro" id="IPR008753">
    <property type="entry name" value="Peptidase_M13_N"/>
</dbReference>
<keyword evidence="12" id="KW-1185">Reference proteome</keyword>
<evidence type="ECO:0000256" key="3">
    <source>
        <dbReference type="ARBA" id="ARBA00007357"/>
    </source>
</evidence>
<evidence type="ECO:0000256" key="2">
    <source>
        <dbReference type="ARBA" id="ARBA00004401"/>
    </source>
</evidence>
<evidence type="ECO:0000256" key="4">
    <source>
        <dbReference type="ARBA" id="ARBA00022670"/>
    </source>
</evidence>
<dbReference type="PRINTS" id="PR00786">
    <property type="entry name" value="NEPRILYSIN"/>
</dbReference>
<dbReference type="Proteomes" id="UP001431783">
    <property type="component" value="Unassembled WGS sequence"/>
</dbReference>
<dbReference type="GO" id="GO:0004222">
    <property type="term" value="F:metalloendopeptidase activity"/>
    <property type="evidence" value="ECO:0007669"/>
    <property type="project" value="InterPro"/>
</dbReference>
<feature type="domain" description="Peptidase M13 N-terminal" evidence="10">
    <location>
        <begin position="12"/>
        <end position="427"/>
    </location>
</feature>
<keyword evidence="5" id="KW-0479">Metal-binding</keyword>
<evidence type="ECO:0000256" key="8">
    <source>
        <dbReference type="ARBA" id="ARBA00023049"/>
    </source>
</evidence>
<protein>
    <submittedName>
        <fullName evidence="11">Uncharacterized protein</fullName>
    </submittedName>
</protein>
<dbReference type="InterPro" id="IPR042089">
    <property type="entry name" value="Peptidase_M13_dom_2"/>
</dbReference>
<evidence type="ECO:0000259" key="9">
    <source>
        <dbReference type="Pfam" id="PF01431"/>
    </source>
</evidence>
<evidence type="ECO:0000313" key="12">
    <source>
        <dbReference type="Proteomes" id="UP001431783"/>
    </source>
</evidence>
<comment type="subcellular location">
    <subcellularLocation>
        <location evidence="2">Cell membrane</location>
        <topology evidence="2">Single-pass type II membrane protein</topology>
    </subcellularLocation>
</comment>
<feature type="domain" description="Peptidase M13 C-terminal" evidence="9">
    <location>
        <begin position="489"/>
        <end position="694"/>
    </location>
</feature>
<keyword evidence="7" id="KW-0862">Zinc</keyword>
<dbReference type="PROSITE" id="PS51885">
    <property type="entry name" value="NEPRILYSIN"/>
    <property type="match status" value="1"/>
</dbReference>
<dbReference type="AlphaFoldDB" id="A0AAW1TJ97"/>
<evidence type="ECO:0000313" key="11">
    <source>
        <dbReference type="EMBL" id="KAK9870259.1"/>
    </source>
</evidence>